<dbReference type="EMBL" id="JBHSKF010000001">
    <property type="protein sequence ID" value="MFC5285631.1"/>
    <property type="molecule type" value="Genomic_DNA"/>
</dbReference>
<organism evidence="1 2">
    <name type="scientific">Actinokineospora guangxiensis</name>
    <dbReference type="NCBI Taxonomy" id="1490288"/>
    <lineage>
        <taxon>Bacteria</taxon>
        <taxon>Bacillati</taxon>
        <taxon>Actinomycetota</taxon>
        <taxon>Actinomycetes</taxon>
        <taxon>Pseudonocardiales</taxon>
        <taxon>Pseudonocardiaceae</taxon>
        <taxon>Actinokineospora</taxon>
    </lineage>
</organism>
<reference evidence="2" key="1">
    <citation type="journal article" date="2019" name="Int. J. Syst. Evol. Microbiol.">
        <title>The Global Catalogue of Microorganisms (GCM) 10K type strain sequencing project: providing services to taxonomists for standard genome sequencing and annotation.</title>
        <authorList>
            <consortium name="The Broad Institute Genomics Platform"/>
            <consortium name="The Broad Institute Genome Sequencing Center for Infectious Disease"/>
            <person name="Wu L."/>
            <person name="Ma J."/>
        </authorList>
    </citation>
    <scope>NUCLEOTIDE SEQUENCE [LARGE SCALE GENOMIC DNA]</scope>
    <source>
        <strain evidence="2">CCUG 59778</strain>
    </source>
</reference>
<dbReference type="RefSeq" id="WP_378242742.1">
    <property type="nucleotide sequence ID" value="NZ_JBHSKF010000001.1"/>
</dbReference>
<gene>
    <name evidence="1" type="ORF">ACFPM7_01080</name>
</gene>
<protein>
    <submittedName>
        <fullName evidence="1">Uncharacterized protein</fullName>
    </submittedName>
</protein>
<accession>A0ABW0EHC6</accession>
<dbReference type="Proteomes" id="UP001596157">
    <property type="component" value="Unassembled WGS sequence"/>
</dbReference>
<sequence length="143" mass="15647">MQPAFDSIQASLAPIAGAAPTPQPPSQIGLVGGTGKFSFSPDEIRAIAKEWRELADEYQLSIKRVEGWQMARPSGSEWVSEHYAAKTCFSGNRYLTSLEEKHKYCLQQAVKFTNSLNRYLGVEQITAEGLMKIDAPASKPGGI</sequence>
<evidence type="ECO:0000313" key="2">
    <source>
        <dbReference type="Proteomes" id="UP001596157"/>
    </source>
</evidence>
<evidence type="ECO:0000313" key="1">
    <source>
        <dbReference type="EMBL" id="MFC5285631.1"/>
    </source>
</evidence>
<comment type="caution">
    <text evidence="1">The sequence shown here is derived from an EMBL/GenBank/DDBJ whole genome shotgun (WGS) entry which is preliminary data.</text>
</comment>
<keyword evidence="2" id="KW-1185">Reference proteome</keyword>
<name>A0ABW0EHC6_9PSEU</name>
<proteinExistence type="predicted"/>